<protein>
    <submittedName>
        <fullName evidence="2">Stress responsive protein</fullName>
    </submittedName>
</protein>
<gene>
    <name evidence="2" type="ORF">A3844_18995</name>
</gene>
<dbReference type="InterPro" id="IPR011008">
    <property type="entry name" value="Dimeric_a/b-barrel"/>
</dbReference>
<evidence type="ECO:0000259" key="1">
    <source>
        <dbReference type="PROSITE" id="PS51502"/>
    </source>
</evidence>
<name>A0ABX3EKU3_9BACL</name>
<dbReference type="Gene3D" id="3.30.70.100">
    <property type="match status" value="1"/>
</dbReference>
<accession>A0ABX3EKU3</accession>
<reference evidence="2 3" key="1">
    <citation type="submission" date="2016-03" db="EMBL/GenBank/DDBJ databases">
        <authorList>
            <person name="Sant'Anna F.H."/>
            <person name="Ambrosini A."/>
            <person name="Souza R."/>
            <person name="Bach E."/>
            <person name="Fernandes G."/>
            <person name="Balsanelli E."/>
            <person name="Baura V.A."/>
            <person name="Souza E.M."/>
            <person name="Passaglia L."/>
        </authorList>
    </citation>
    <scope>NUCLEOTIDE SEQUENCE [LARGE SCALE GENOMIC DNA]</scope>
    <source>
        <strain evidence="2 3">P26E</strain>
    </source>
</reference>
<keyword evidence="3" id="KW-1185">Reference proteome</keyword>
<dbReference type="Proteomes" id="UP000186058">
    <property type="component" value="Unassembled WGS sequence"/>
</dbReference>
<proteinExistence type="predicted"/>
<organism evidence="2 3">
    <name type="scientific">Paenibacillus helianthi</name>
    <dbReference type="NCBI Taxonomy" id="1349432"/>
    <lineage>
        <taxon>Bacteria</taxon>
        <taxon>Bacillati</taxon>
        <taxon>Bacillota</taxon>
        <taxon>Bacilli</taxon>
        <taxon>Bacillales</taxon>
        <taxon>Paenibacillaceae</taxon>
        <taxon>Paenibacillus</taxon>
    </lineage>
</organism>
<comment type="caution">
    <text evidence="2">The sequence shown here is derived from an EMBL/GenBank/DDBJ whole genome shotgun (WGS) entry which is preliminary data.</text>
</comment>
<evidence type="ECO:0000313" key="2">
    <source>
        <dbReference type="EMBL" id="OKP84718.1"/>
    </source>
</evidence>
<dbReference type="EMBL" id="LVWI01000051">
    <property type="protein sequence ID" value="OKP84718.1"/>
    <property type="molecule type" value="Genomic_DNA"/>
</dbReference>
<evidence type="ECO:0000313" key="3">
    <source>
        <dbReference type="Proteomes" id="UP000186058"/>
    </source>
</evidence>
<dbReference type="PROSITE" id="PS51502">
    <property type="entry name" value="S_R_A_B_BARREL"/>
    <property type="match status" value="1"/>
</dbReference>
<dbReference type="SUPFAM" id="SSF54909">
    <property type="entry name" value="Dimeric alpha+beta barrel"/>
    <property type="match status" value="1"/>
</dbReference>
<feature type="domain" description="Stress-response A/B barrel" evidence="1">
    <location>
        <begin position="6"/>
        <end position="98"/>
    </location>
</feature>
<sequence>MTNGAIRHMALFTLKHNSGSAEAAAFLKDGEEILSFIPVVANFEVLLQISVKCDFDYSFSMEFENQEAYDAYNAHPDHQRFVRERWETEVLRFQEIDLMES</sequence>
<dbReference type="SMART" id="SM00886">
    <property type="entry name" value="Dabb"/>
    <property type="match status" value="1"/>
</dbReference>
<dbReference type="InterPro" id="IPR013097">
    <property type="entry name" value="Dabb"/>
</dbReference>
<dbReference type="Pfam" id="PF07876">
    <property type="entry name" value="Dabb"/>
    <property type="match status" value="1"/>
</dbReference>